<reference evidence="1 2" key="1">
    <citation type="submission" date="2021-02" db="EMBL/GenBank/DDBJ databases">
        <authorList>
            <person name="Vanwijnsberghe S."/>
        </authorList>
    </citation>
    <scope>NUCLEOTIDE SEQUENCE [LARGE SCALE GENOMIC DNA]</scope>
    <source>
        <strain evidence="1 2">R-69776</strain>
    </source>
</reference>
<comment type="caution">
    <text evidence="1">The sequence shown here is derived from an EMBL/GenBank/DDBJ whole genome shotgun (WGS) entry which is preliminary data.</text>
</comment>
<dbReference type="SUPFAM" id="SSF75005">
    <property type="entry name" value="Arabinanase/levansucrase/invertase"/>
    <property type="match status" value="1"/>
</dbReference>
<dbReference type="EMBL" id="CAJNBH010000002">
    <property type="protein sequence ID" value="CAE6702447.1"/>
    <property type="molecule type" value="Genomic_DNA"/>
</dbReference>
<organism evidence="1 2">
    <name type="scientific">Paraburkholderia nemoris</name>
    <dbReference type="NCBI Taxonomy" id="2793076"/>
    <lineage>
        <taxon>Bacteria</taxon>
        <taxon>Pseudomonadati</taxon>
        <taxon>Pseudomonadota</taxon>
        <taxon>Betaproteobacteria</taxon>
        <taxon>Burkholderiales</taxon>
        <taxon>Burkholderiaceae</taxon>
        <taxon>Paraburkholderia</taxon>
    </lineage>
</organism>
<dbReference type="PANTHER" id="PTHR35279">
    <property type="match status" value="1"/>
</dbReference>
<dbReference type="InterPro" id="IPR023296">
    <property type="entry name" value="Glyco_hydro_beta-prop_sf"/>
</dbReference>
<evidence type="ECO:0008006" key="3">
    <source>
        <dbReference type="Google" id="ProtNLM"/>
    </source>
</evidence>
<protein>
    <recommendedName>
        <fullName evidence="3">Glycosyl hydrolase family 32 N-terminal domain-containing protein</fullName>
    </recommendedName>
</protein>
<sequence>MQWNKLGLVYGPDGSSPWAVSHAMIPTPIVLDDNTIRVFVTFCDEHFIGRPGYVDVDAQDPTRVLRVSPLPLLDVGAKGTFDDNGVLCCSVVRLDDGRFFMYYAGFELGVKIRYKLFTGVAVSDDGGESFHRVRQTPILDRTETEMAFRGGPFARREGDRFRLWYASGSDWEEIDGKQMPVYVLKYLESKDGVEWGGEGRLALDITGDDEHGFGRPWVTTLPDGRYQLFYSIRRRSLRAYRLGYAESDDGSNWTRMDEAMGLDVTPGQFDSDAIMYAAVITVHGRTYCFYNGNEFGRDGFAVAELVQR</sequence>
<dbReference type="PANTHER" id="PTHR35279:SF1">
    <property type="entry name" value="ARABINANASE_LEVANSUCRASE_INVERTASE"/>
    <property type="match status" value="1"/>
</dbReference>
<name>A0ABN7KNJ3_9BURK</name>
<accession>A0ABN7KNJ3</accession>
<dbReference type="Proteomes" id="UP000673821">
    <property type="component" value="Unassembled WGS sequence"/>
</dbReference>
<dbReference type="RefSeq" id="WP_200657756.1">
    <property type="nucleotide sequence ID" value="NZ_CAJNBH010000002.1"/>
</dbReference>
<evidence type="ECO:0000313" key="1">
    <source>
        <dbReference type="EMBL" id="CAE6702447.1"/>
    </source>
</evidence>
<proteinExistence type="predicted"/>
<evidence type="ECO:0000313" key="2">
    <source>
        <dbReference type="Proteomes" id="UP000673821"/>
    </source>
</evidence>
<gene>
    <name evidence="1" type="ORF">R69776_00699</name>
</gene>
<keyword evidence="2" id="KW-1185">Reference proteome</keyword>
<dbReference type="Gene3D" id="2.115.10.20">
    <property type="entry name" value="Glycosyl hydrolase domain, family 43"/>
    <property type="match status" value="2"/>
</dbReference>